<sequence length="236" mass="26950">GLGIILQSPDNVSTQLAYKFDFFCSNNEVEYEALILGMLTAMKKGAKSVIVKGDSKLIIKQMTGEYGIKEPVLAEYRSIAQDLPKKISKITLGHVPRTENKNEGYLATMASKVIMESQNEALFTIKRRERCAQNIKTKDKNEEKTETDWRNAILKKLQNPINAELKMIIEYVAIKEELYHKDADGILAKCVAHREAESKLEEVHKAVWGIEGLVLYRRIQRHEFYWSTMVKDAADL</sequence>
<accession>A0A1Q3CSF6</accession>
<reference evidence="3" key="1">
    <citation type="submission" date="2016-04" db="EMBL/GenBank/DDBJ databases">
        <title>Cephalotus genome sequencing.</title>
        <authorList>
            <person name="Fukushima K."/>
            <person name="Hasebe M."/>
            <person name="Fang X."/>
        </authorList>
    </citation>
    <scope>NUCLEOTIDE SEQUENCE [LARGE SCALE GENOMIC DNA]</scope>
    <source>
        <strain evidence="3">cv. St1</strain>
    </source>
</reference>
<dbReference type="InterPro" id="IPR002156">
    <property type="entry name" value="RNaseH_domain"/>
</dbReference>
<dbReference type="PANTHER" id="PTHR48475">
    <property type="entry name" value="RIBONUCLEASE H"/>
    <property type="match status" value="1"/>
</dbReference>
<name>A0A1Q3CSF6_CEPFO</name>
<feature type="domain" description="RNase H type-1" evidence="1">
    <location>
        <begin position="1"/>
        <end position="116"/>
    </location>
</feature>
<dbReference type="PROSITE" id="PS50879">
    <property type="entry name" value="RNASE_H_1"/>
    <property type="match status" value="1"/>
</dbReference>
<dbReference type="SUPFAM" id="SSF53098">
    <property type="entry name" value="Ribonuclease H-like"/>
    <property type="match status" value="1"/>
</dbReference>
<dbReference type="Gene3D" id="1.10.340.70">
    <property type="match status" value="1"/>
</dbReference>
<proteinExistence type="predicted"/>
<dbReference type="InParanoid" id="A0A1Q3CSF6"/>
<dbReference type="EMBL" id="BDDD01002818">
    <property type="protein sequence ID" value="GAV83179.1"/>
    <property type="molecule type" value="Genomic_DNA"/>
</dbReference>
<dbReference type="GO" id="GO:0004523">
    <property type="term" value="F:RNA-DNA hybrid ribonuclease activity"/>
    <property type="evidence" value="ECO:0007669"/>
    <property type="project" value="InterPro"/>
</dbReference>
<feature type="non-terminal residue" evidence="2">
    <location>
        <position position="1"/>
    </location>
</feature>
<organism evidence="2 3">
    <name type="scientific">Cephalotus follicularis</name>
    <name type="common">Albany pitcher plant</name>
    <dbReference type="NCBI Taxonomy" id="3775"/>
    <lineage>
        <taxon>Eukaryota</taxon>
        <taxon>Viridiplantae</taxon>
        <taxon>Streptophyta</taxon>
        <taxon>Embryophyta</taxon>
        <taxon>Tracheophyta</taxon>
        <taxon>Spermatophyta</taxon>
        <taxon>Magnoliopsida</taxon>
        <taxon>eudicotyledons</taxon>
        <taxon>Gunneridae</taxon>
        <taxon>Pentapetalae</taxon>
        <taxon>rosids</taxon>
        <taxon>fabids</taxon>
        <taxon>Oxalidales</taxon>
        <taxon>Cephalotaceae</taxon>
        <taxon>Cephalotus</taxon>
    </lineage>
</organism>
<dbReference type="GO" id="GO:0003676">
    <property type="term" value="F:nucleic acid binding"/>
    <property type="evidence" value="ECO:0007669"/>
    <property type="project" value="InterPro"/>
</dbReference>
<evidence type="ECO:0000259" key="1">
    <source>
        <dbReference type="PROSITE" id="PS50879"/>
    </source>
</evidence>
<keyword evidence="3" id="KW-1185">Reference proteome</keyword>
<evidence type="ECO:0000313" key="2">
    <source>
        <dbReference type="EMBL" id="GAV83179.1"/>
    </source>
</evidence>
<dbReference type="Gene3D" id="3.30.420.10">
    <property type="entry name" value="Ribonuclease H-like superfamily/Ribonuclease H"/>
    <property type="match status" value="1"/>
</dbReference>
<dbReference type="PANTHER" id="PTHR48475:SF1">
    <property type="entry name" value="RNASE H TYPE-1 DOMAIN-CONTAINING PROTEIN"/>
    <property type="match status" value="1"/>
</dbReference>
<dbReference type="InterPro" id="IPR036397">
    <property type="entry name" value="RNaseH_sf"/>
</dbReference>
<comment type="caution">
    <text evidence="2">The sequence shown here is derived from an EMBL/GenBank/DDBJ whole genome shotgun (WGS) entry which is preliminary data.</text>
</comment>
<dbReference type="CDD" id="cd09279">
    <property type="entry name" value="RNase_HI_like"/>
    <property type="match status" value="1"/>
</dbReference>
<dbReference type="Proteomes" id="UP000187406">
    <property type="component" value="Unassembled WGS sequence"/>
</dbReference>
<dbReference type="AlphaFoldDB" id="A0A1Q3CSF6"/>
<dbReference type="STRING" id="3775.A0A1Q3CSF6"/>
<dbReference type="OrthoDB" id="101614at2759"/>
<protein>
    <submittedName>
        <fullName evidence="2">RVT_3 domain-containing protein</fullName>
    </submittedName>
</protein>
<dbReference type="Pfam" id="PF13456">
    <property type="entry name" value="RVT_3"/>
    <property type="match status" value="1"/>
</dbReference>
<gene>
    <name evidence="2" type="ORF">CFOL_v3_26629</name>
</gene>
<dbReference type="InterPro" id="IPR012337">
    <property type="entry name" value="RNaseH-like_sf"/>
</dbReference>
<evidence type="ECO:0000313" key="3">
    <source>
        <dbReference type="Proteomes" id="UP000187406"/>
    </source>
</evidence>